<dbReference type="EMBL" id="CP058559">
    <property type="protein sequence ID" value="QNO14584.1"/>
    <property type="molecule type" value="Genomic_DNA"/>
</dbReference>
<evidence type="ECO:0000256" key="1">
    <source>
        <dbReference type="ARBA" id="ARBA00022801"/>
    </source>
</evidence>
<dbReference type="Gene3D" id="2.30.40.10">
    <property type="entry name" value="Urease, subunit C, domain 1"/>
    <property type="match status" value="1"/>
</dbReference>
<dbReference type="Gene3D" id="3.20.20.140">
    <property type="entry name" value="Metal-dependent hydrolases"/>
    <property type="match status" value="1"/>
</dbReference>
<dbReference type="AlphaFoldDB" id="A0A7G9W7C2"/>
<dbReference type="InterPro" id="IPR011059">
    <property type="entry name" value="Metal-dep_hydrolase_composite"/>
</dbReference>
<dbReference type="GO" id="GO:0016810">
    <property type="term" value="F:hydrolase activity, acting on carbon-nitrogen (but not peptide) bonds"/>
    <property type="evidence" value="ECO:0007669"/>
    <property type="project" value="InterPro"/>
</dbReference>
<dbReference type="Pfam" id="PF01979">
    <property type="entry name" value="Amidohydro_1"/>
    <property type="match status" value="1"/>
</dbReference>
<evidence type="ECO:0000313" key="3">
    <source>
        <dbReference type="EMBL" id="QNO14584.1"/>
    </source>
</evidence>
<dbReference type="RefSeq" id="WP_213168401.1">
    <property type="nucleotide sequence ID" value="NZ_CP058559.1"/>
</dbReference>
<dbReference type="InterPro" id="IPR006680">
    <property type="entry name" value="Amidohydro-rel"/>
</dbReference>
<evidence type="ECO:0000259" key="2">
    <source>
        <dbReference type="Pfam" id="PF01979"/>
    </source>
</evidence>
<dbReference type="Proteomes" id="UP000516160">
    <property type="component" value="Chromosome"/>
</dbReference>
<proteinExistence type="predicted"/>
<dbReference type="PANTHER" id="PTHR43794:SF11">
    <property type="entry name" value="AMIDOHYDROLASE-RELATED DOMAIN-CONTAINING PROTEIN"/>
    <property type="match status" value="1"/>
</dbReference>
<gene>
    <name evidence="3" type="ORF">HYG86_07205</name>
</gene>
<organism evidence="3 4">
    <name type="scientific">Alkalicella caledoniensis</name>
    <dbReference type="NCBI Taxonomy" id="2731377"/>
    <lineage>
        <taxon>Bacteria</taxon>
        <taxon>Bacillati</taxon>
        <taxon>Bacillota</taxon>
        <taxon>Clostridia</taxon>
        <taxon>Eubacteriales</taxon>
        <taxon>Proteinivoracaceae</taxon>
        <taxon>Alkalicella</taxon>
    </lineage>
</organism>
<dbReference type="InterPro" id="IPR050287">
    <property type="entry name" value="MTA/SAH_deaminase"/>
</dbReference>
<feature type="domain" description="Amidohydrolase-related" evidence="2">
    <location>
        <begin position="60"/>
        <end position="425"/>
    </location>
</feature>
<sequence>MVLDILILNGVVITMEGKGLGIIEKGAVGIKDNKIEVVGESREVEKNHTAHRYIDATGKVVMPGLIDAHIHTGIGILKGLSQDVDNWMQKGLWPFTKALTQEAKVKGSMVNIMEGLKAGTTTFCDYDEPMLDIVKNHATLGTRARVAETVNEMPADLSGLKIGDVYPLDPSIGQQKLQKAMKLVDNWHHQQNGRITCLFGPQGPDMASKELLLEIKDLAIKHQTKIHMHVAQGDREINQMIKRFGKRSIQYLDEIGYLDEYLMAVHLTEATKEETRLLAKKGASMILCSGSIGIIDGIVPPAFEFLEVSDKLALGSDQAPGNNCNNMFNEMKFTAILNKCKRQDPTIFPAWKVLKLATIDAAKAIGLDHEVGSLTSGKKADIIIIDFNEPALFPLVNYPVRNVVPNIVYSAKGSEVETVIIDGRIIVDNKTITTVDERQVVKEAHKHAVEICNKAAEGITEDNNMFKMMQEGLL</sequence>
<dbReference type="KEGG" id="acae:HYG86_07205"/>
<keyword evidence="4" id="KW-1185">Reference proteome</keyword>
<dbReference type="SUPFAM" id="SSF51556">
    <property type="entry name" value="Metallo-dependent hydrolases"/>
    <property type="match status" value="1"/>
</dbReference>
<dbReference type="SUPFAM" id="SSF51338">
    <property type="entry name" value="Composite domain of metallo-dependent hydrolases"/>
    <property type="match status" value="1"/>
</dbReference>
<dbReference type="InterPro" id="IPR032466">
    <property type="entry name" value="Metal_Hydrolase"/>
</dbReference>
<name>A0A7G9W7C2_ALKCA</name>
<dbReference type="PANTHER" id="PTHR43794">
    <property type="entry name" value="AMINOHYDROLASE SSNA-RELATED"/>
    <property type="match status" value="1"/>
</dbReference>
<protein>
    <submittedName>
        <fullName evidence="3">Amidohydrolase family protein</fullName>
    </submittedName>
</protein>
<accession>A0A7G9W7C2</accession>
<evidence type="ECO:0000313" key="4">
    <source>
        <dbReference type="Proteomes" id="UP000516160"/>
    </source>
</evidence>
<keyword evidence="1 3" id="KW-0378">Hydrolase</keyword>
<reference evidence="3 4" key="1">
    <citation type="submission" date="2020-07" db="EMBL/GenBank/DDBJ databases">
        <title>Alkalicella. sp. LB2 genome.</title>
        <authorList>
            <person name="Postec A."/>
            <person name="Quemeneur M."/>
        </authorList>
    </citation>
    <scope>NUCLEOTIDE SEQUENCE [LARGE SCALE GENOMIC DNA]</scope>
    <source>
        <strain evidence="3 4">LB2</strain>
    </source>
</reference>